<keyword evidence="1" id="KW-0808">Transferase</keyword>
<reference evidence="1" key="1">
    <citation type="submission" date="2023-07" db="EMBL/GenBank/DDBJ databases">
        <title>Black Yeasts Isolated from many extreme environments.</title>
        <authorList>
            <person name="Coleine C."/>
            <person name="Stajich J.E."/>
            <person name="Selbmann L."/>
        </authorList>
    </citation>
    <scope>NUCLEOTIDE SEQUENCE</scope>
    <source>
        <strain evidence="1">CCFEE 5714</strain>
    </source>
</reference>
<evidence type="ECO:0000313" key="1">
    <source>
        <dbReference type="EMBL" id="KAK3698033.1"/>
    </source>
</evidence>
<name>A0ACC3MMD3_9PEZI</name>
<comment type="caution">
    <text evidence="1">The sequence shown here is derived from an EMBL/GenBank/DDBJ whole genome shotgun (WGS) entry which is preliminary data.</text>
</comment>
<organism evidence="1 2">
    <name type="scientific">Vermiconidia calcicola</name>
    <dbReference type="NCBI Taxonomy" id="1690605"/>
    <lineage>
        <taxon>Eukaryota</taxon>
        <taxon>Fungi</taxon>
        <taxon>Dikarya</taxon>
        <taxon>Ascomycota</taxon>
        <taxon>Pezizomycotina</taxon>
        <taxon>Dothideomycetes</taxon>
        <taxon>Dothideomycetidae</taxon>
        <taxon>Mycosphaerellales</taxon>
        <taxon>Extremaceae</taxon>
        <taxon>Vermiconidia</taxon>
    </lineage>
</organism>
<dbReference type="EC" id="2.4.2.14" evidence="1"/>
<protein>
    <submittedName>
        <fullName evidence="1">Amidophosphoribosyltransferase</fullName>
        <ecNumber evidence="1">2.4.2.14</ecNumber>
    </submittedName>
</protein>
<dbReference type="Proteomes" id="UP001281147">
    <property type="component" value="Unassembled WGS sequence"/>
</dbReference>
<dbReference type="EMBL" id="JAUTXU010000216">
    <property type="protein sequence ID" value="KAK3698033.1"/>
    <property type="molecule type" value="Genomic_DNA"/>
</dbReference>
<sequence length="145" mass="15705">MLAGFGLIGFRDAYGIRPMVLGERPSIEPEGGKDYMMASESVALSQNGNIKGILPGQAMIIDKGKGFGKTIQPVVVANLLNTFVNDGQILLALCPAITFEFQHSPDRKHTEVDTSARSPFNGYKCCRLVSSHTWSLGRHGEILPS</sequence>
<accession>A0ACC3MMD3</accession>
<keyword evidence="1" id="KW-0328">Glycosyltransferase</keyword>
<proteinExistence type="predicted"/>
<keyword evidence="2" id="KW-1185">Reference proteome</keyword>
<gene>
    <name evidence="1" type="primary">ADE4_3</name>
    <name evidence="1" type="ORF">LTR37_017149</name>
</gene>
<evidence type="ECO:0000313" key="2">
    <source>
        <dbReference type="Proteomes" id="UP001281147"/>
    </source>
</evidence>